<dbReference type="GO" id="GO:0006265">
    <property type="term" value="P:DNA topological change"/>
    <property type="evidence" value="ECO:0007669"/>
    <property type="project" value="InterPro"/>
</dbReference>
<evidence type="ECO:0000259" key="1">
    <source>
        <dbReference type="Pfam" id="PF01396"/>
    </source>
</evidence>
<dbReference type="GO" id="GO:0003916">
    <property type="term" value="F:DNA topoisomerase activity"/>
    <property type="evidence" value="ECO:0007669"/>
    <property type="project" value="InterPro"/>
</dbReference>
<accession>A0A853IWF4</accession>
<feature type="domain" description="DNA topoisomerase type IA zn finger" evidence="1">
    <location>
        <begin position="37"/>
        <end position="72"/>
    </location>
</feature>
<protein>
    <submittedName>
        <fullName evidence="2">Topoisomerase DNA-binding C4 zinc finger domain-containing protein</fullName>
    </submittedName>
</protein>
<dbReference type="Gene3D" id="3.30.65.10">
    <property type="entry name" value="Bacterial Topoisomerase I, domain 1"/>
    <property type="match status" value="1"/>
</dbReference>
<name>A0A853IWF4_9BURK</name>
<keyword evidence="2" id="KW-0238">DNA-binding</keyword>
<organism evidence="2 3">
    <name type="scientific">Ottowia beijingensis</name>
    <dbReference type="NCBI Taxonomy" id="1207057"/>
    <lineage>
        <taxon>Bacteria</taxon>
        <taxon>Pseudomonadati</taxon>
        <taxon>Pseudomonadota</taxon>
        <taxon>Betaproteobacteria</taxon>
        <taxon>Burkholderiales</taxon>
        <taxon>Comamonadaceae</taxon>
        <taxon>Ottowia</taxon>
    </lineage>
</organism>
<dbReference type="SUPFAM" id="SSF57783">
    <property type="entry name" value="Zinc beta-ribbon"/>
    <property type="match status" value="1"/>
</dbReference>
<dbReference type="GO" id="GO:0003677">
    <property type="term" value="F:DNA binding"/>
    <property type="evidence" value="ECO:0007669"/>
    <property type="project" value="UniProtKB-KW"/>
</dbReference>
<reference evidence="2 3" key="1">
    <citation type="submission" date="2020-07" db="EMBL/GenBank/DDBJ databases">
        <authorList>
            <person name="Maaloum M."/>
        </authorList>
    </citation>
    <scope>NUCLEOTIDE SEQUENCE [LARGE SCALE GENOMIC DNA]</scope>
    <source>
        <strain evidence="2 3">GCS-AN-3</strain>
    </source>
</reference>
<keyword evidence="2" id="KW-0413">Isomerase</keyword>
<gene>
    <name evidence="2" type="ORF">H0I39_02645</name>
</gene>
<dbReference type="InterPro" id="IPR013498">
    <property type="entry name" value="Topo_IA_Znf"/>
</dbReference>
<dbReference type="EMBL" id="JACCKX010000001">
    <property type="protein sequence ID" value="NZA00948.1"/>
    <property type="molecule type" value="Genomic_DNA"/>
</dbReference>
<evidence type="ECO:0000313" key="3">
    <source>
        <dbReference type="Proteomes" id="UP000589716"/>
    </source>
</evidence>
<dbReference type="AlphaFoldDB" id="A0A853IWF4"/>
<dbReference type="Proteomes" id="UP000589716">
    <property type="component" value="Unassembled WGS sequence"/>
</dbReference>
<proteinExistence type="predicted"/>
<sequence>MNALDGSRLLDQIARLTPEQQAALLAVAFEGEYWRPNCPSCGVKMLERDARKSGERFWGCENFPRCKTTQPMTRAAAMTPQANG</sequence>
<dbReference type="Pfam" id="PF01396">
    <property type="entry name" value="Zn_ribbon_Top1"/>
    <property type="match status" value="1"/>
</dbReference>
<dbReference type="GO" id="GO:0005694">
    <property type="term" value="C:chromosome"/>
    <property type="evidence" value="ECO:0007669"/>
    <property type="project" value="InterPro"/>
</dbReference>
<comment type="caution">
    <text evidence="2">The sequence shown here is derived from an EMBL/GenBank/DDBJ whole genome shotgun (WGS) entry which is preliminary data.</text>
</comment>
<keyword evidence="3" id="KW-1185">Reference proteome</keyword>
<evidence type="ECO:0000313" key="2">
    <source>
        <dbReference type="EMBL" id="NZA00948.1"/>
    </source>
</evidence>